<dbReference type="EMBL" id="JAGETV010000001">
    <property type="protein sequence ID" value="MBO1926161.1"/>
    <property type="molecule type" value="Genomic_DNA"/>
</dbReference>
<gene>
    <name evidence="3" type="ORF">J3998_01105</name>
</gene>
<organism evidence="3 4">
    <name type="scientific">Thiomicrorhabdus marina</name>
    <dbReference type="NCBI Taxonomy" id="2818442"/>
    <lineage>
        <taxon>Bacteria</taxon>
        <taxon>Pseudomonadati</taxon>
        <taxon>Pseudomonadota</taxon>
        <taxon>Gammaproteobacteria</taxon>
        <taxon>Thiotrichales</taxon>
        <taxon>Piscirickettsiaceae</taxon>
        <taxon>Thiomicrorhabdus</taxon>
    </lineage>
</organism>
<dbReference type="Proteomes" id="UP000664835">
    <property type="component" value="Unassembled WGS sequence"/>
</dbReference>
<evidence type="ECO:0000313" key="4">
    <source>
        <dbReference type="Proteomes" id="UP000664835"/>
    </source>
</evidence>
<dbReference type="RefSeq" id="WP_208146576.1">
    <property type="nucleotide sequence ID" value="NZ_JAGETV010000001.1"/>
</dbReference>
<name>A0ABS3Q1K7_9GAMM</name>
<keyword evidence="4" id="KW-1185">Reference proteome</keyword>
<evidence type="ECO:0000256" key="1">
    <source>
        <dbReference type="ARBA" id="ARBA00007613"/>
    </source>
</evidence>
<protein>
    <submittedName>
        <fullName evidence="3">TolC family protein</fullName>
    </submittedName>
</protein>
<dbReference type="InterPro" id="IPR010131">
    <property type="entry name" value="MdtP/NodT-like"/>
</dbReference>
<dbReference type="SUPFAM" id="SSF56954">
    <property type="entry name" value="Outer membrane efflux proteins (OEP)"/>
    <property type="match status" value="1"/>
</dbReference>
<dbReference type="PANTHER" id="PTHR30203">
    <property type="entry name" value="OUTER MEMBRANE CATION EFFLUX PROTEIN"/>
    <property type="match status" value="1"/>
</dbReference>
<accession>A0ABS3Q1K7</accession>
<dbReference type="Gene3D" id="1.20.1600.10">
    <property type="entry name" value="Outer membrane efflux proteins (OEP)"/>
    <property type="match status" value="1"/>
</dbReference>
<comment type="similarity">
    <text evidence="1">Belongs to the outer membrane factor (OMF) (TC 1.B.17) family.</text>
</comment>
<keyword evidence="2" id="KW-0732">Signal</keyword>
<reference evidence="3 4" key="1">
    <citation type="submission" date="2021-03" db="EMBL/GenBank/DDBJ databases">
        <title>Thiomicrorhabdus sp.nov.,novel sulfur-oxidizing bacteria isolated from coastal sediment.</title>
        <authorList>
            <person name="Liu X."/>
        </authorList>
    </citation>
    <scope>NUCLEOTIDE SEQUENCE [LARGE SCALE GENOMIC DNA]</scope>
    <source>
        <strain evidence="3 4">6S2-11</strain>
    </source>
</reference>
<feature type="chain" id="PRO_5045913444" evidence="2">
    <location>
        <begin position="29"/>
        <end position="422"/>
    </location>
</feature>
<sequence>MKTNPLNTTLNKMTVVVAFCLYAQSALSIEPMSDMTLKQAIQNTLEKNPELKKYPFDIQYQQALSQQAEIKPLPELSIQAEELVGTGDYSLADQTQLTLTLSQNYEMGDKLQHRLALSQSKEDSKRLEFELAKIDTVAETSRRFYEVIYLQNLSGLVSENLVKQKSLLQKIDRLAQAGIANPVDQNRIHFLIKQSNHQLLAISKQQNLAKVRLSAMWQSDTEINRVIGSFKNSSVIPSKKELLDQIENSPAQLHYLALQREADYNLKLEKAYGVQDITYSFGIGHKAAEDAQTLNFGISMPLAFGNPNQGRIEAAKIKLQQSQSLQTESTQKLKLEVIEYWHSLQSMQSLLEDIKSQLLPESKKLISTSLAAYQRGSTSLLQVMEAQQIWFELKTQQLELYKQRQLTLLELERLIGIKPAAE</sequence>
<feature type="signal peptide" evidence="2">
    <location>
        <begin position="1"/>
        <end position="28"/>
    </location>
</feature>
<dbReference type="Pfam" id="PF02321">
    <property type="entry name" value="OEP"/>
    <property type="match status" value="2"/>
</dbReference>
<evidence type="ECO:0000313" key="3">
    <source>
        <dbReference type="EMBL" id="MBO1926161.1"/>
    </source>
</evidence>
<evidence type="ECO:0000256" key="2">
    <source>
        <dbReference type="SAM" id="SignalP"/>
    </source>
</evidence>
<dbReference type="InterPro" id="IPR003423">
    <property type="entry name" value="OMP_efflux"/>
</dbReference>
<dbReference type="PANTHER" id="PTHR30203:SF24">
    <property type="entry name" value="BLR4935 PROTEIN"/>
    <property type="match status" value="1"/>
</dbReference>
<proteinExistence type="inferred from homology"/>
<comment type="caution">
    <text evidence="3">The sequence shown here is derived from an EMBL/GenBank/DDBJ whole genome shotgun (WGS) entry which is preliminary data.</text>
</comment>